<keyword evidence="1" id="KW-0472">Membrane</keyword>
<protein>
    <recommendedName>
        <fullName evidence="3">Cohesin domain-containing protein</fullName>
    </recommendedName>
</protein>
<dbReference type="GO" id="GO:0000272">
    <property type="term" value="P:polysaccharide catabolic process"/>
    <property type="evidence" value="ECO:0007669"/>
    <property type="project" value="InterPro"/>
</dbReference>
<feature type="chain" id="PRO_5009582638" description="Cohesin domain-containing protein" evidence="2">
    <location>
        <begin position="27"/>
        <end position="383"/>
    </location>
</feature>
<sequence>MVNNKKIITFFLFSIFYLLNSNSVLAADLFFLPQSQTIYKGDTFIVEIRLNTGGEEVNALEANLKFPPELLEVLDISKGGSVLNLWPTEPFFSNSDGRISLMGGMPGGFKGQGMAAQITFRGKELGKAILNFKETSQALLNDGEGTQADLDFLEGTYEIIQMPEGLPKISSASHPDQNKWFNNNTLYLHWDLAEGAEYSYILSRDAQSLVDDAPDRPEGELEWMGDIKYKNLEDGIYYFFLKQKLPGENWSPKISFRAMVDATPPEKFTIEIGQDPSVFEGKYFLGFSTTDKISGIDYYEVKEGKEDFKKAEIPYLLKDQSLKSRILVRAVDKAGNEQISEIIPPKEVPSYFSLFSSLVSILFGLIIIILVIRKIRNSKLKNK</sequence>
<dbReference type="SUPFAM" id="SSF49384">
    <property type="entry name" value="Carbohydrate-binding domain"/>
    <property type="match status" value="1"/>
</dbReference>
<evidence type="ECO:0000256" key="2">
    <source>
        <dbReference type="SAM" id="SignalP"/>
    </source>
</evidence>
<feature type="domain" description="Cohesin" evidence="3">
    <location>
        <begin position="35"/>
        <end position="149"/>
    </location>
</feature>
<dbReference type="GO" id="GO:0030246">
    <property type="term" value="F:carbohydrate binding"/>
    <property type="evidence" value="ECO:0007669"/>
    <property type="project" value="InterPro"/>
</dbReference>
<evidence type="ECO:0000259" key="3">
    <source>
        <dbReference type="Pfam" id="PF00963"/>
    </source>
</evidence>
<evidence type="ECO:0000313" key="4">
    <source>
        <dbReference type="EMBL" id="OGZ17544.1"/>
    </source>
</evidence>
<comment type="caution">
    <text evidence="4">The sequence shown here is derived from an EMBL/GenBank/DDBJ whole genome shotgun (WGS) entry which is preliminary data.</text>
</comment>
<name>A0A1G2DV38_9BACT</name>
<dbReference type="InterPro" id="IPR008965">
    <property type="entry name" value="CBM2/CBM3_carb-bd_dom_sf"/>
</dbReference>
<dbReference type="EMBL" id="MHLV01000021">
    <property type="protein sequence ID" value="OGZ17544.1"/>
    <property type="molecule type" value="Genomic_DNA"/>
</dbReference>
<dbReference type="InterPro" id="IPR002102">
    <property type="entry name" value="Cohesin_dom"/>
</dbReference>
<evidence type="ECO:0000256" key="1">
    <source>
        <dbReference type="SAM" id="Phobius"/>
    </source>
</evidence>
<proteinExistence type="predicted"/>
<reference evidence="4 5" key="1">
    <citation type="journal article" date="2016" name="Nat. Commun.">
        <title>Thousands of microbial genomes shed light on interconnected biogeochemical processes in an aquifer system.</title>
        <authorList>
            <person name="Anantharaman K."/>
            <person name="Brown C.T."/>
            <person name="Hug L.A."/>
            <person name="Sharon I."/>
            <person name="Castelle C.J."/>
            <person name="Probst A.J."/>
            <person name="Thomas B.C."/>
            <person name="Singh A."/>
            <person name="Wilkins M.J."/>
            <person name="Karaoz U."/>
            <person name="Brodie E.L."/>
            <person name="Williams K.H."/>
            <person name="Hubbard S.S."/>
            <person name="Banfield J.F."/>
        </authorList>
    </citation>
    <scope>NUCLEOTIDE SEQUENCE [LARGE SCALE GENOMIC DNA]</scope>
</reference>
<organism evidence="4 5">
    <name type="scientific">Candidatus Nealsonbacteria bacterium RBG_13_36_15</name>
    <dbReference type="NCBI Taxonomy" id="1801660"/>
    <lineage>
        <taxon>Bacteria</taxon>
        <taxon>Candidatus Nealsoniibacteriota</taxon>
    </lineage>
</organism>
<dbReference type="Pfam" id="PF00963">
    <property type="entry name" value="Cohesin"/>
    <property type="match status" value="1"/>
</dbReference>
<accession>A0A1G2DV38</accession>
<dbReference type="CDD" id="cd08547">
    <property type="entry name" value="Type_II_cohesin"/>
    <property type="match status" value="1"/>
</dbReference>
<dbReference type="STRING" id="1801660.A2Z78_02020"/>
<feature type="signal peptide" evidence="2">
    <location>
        <begin position="1"/>
        <end position="26"/>
    </location>
</feature>
<feature type="transmembrane region" description="Helical" evidence="1">
    <location>
        <begin position="351"/>
        <end position="372"/>
    </location>
</feature>
<gene>
    <name evidence="4" type="ORF">A2Z78_02020</name>
</gene>
<dbReference type="Gene3D" id="2.60.40.680">
    <property type="match status" value="1"/>
</dbReference>
<evidence type="ECO:0000313" key="5">
    <source>
        <dbReference type="Proteomes" id="UP000176752"/>
    </source>
</evidence>
<keyword evidence="1" id="KW-0812">Transmembrane</keyword>
<dbReference type="AlphaFoldDB" id="A0A1G2DV38"/>
<dbReference type="Proteomes" id="UP000176752">
    <property type="component" value="Unassembled WGS sequence"/>
</dbReference>
<keyword evidence="1" id="KW-1133">Transmembrane helix</keyword>
<keyword evidence="2" id="KW-0732">Signal</keyword>